<dbReference type="HAMAP" id="MF_00376">
    <property type="entry name" value="Dephospho_CoA_kinase"/>
    <property type="match status" value="1"/>
</dbReference>
<comment type="subcellular location">
    <subcellularLocation>
        <location evidence="8">Cytoplasm</location>
    </subcellularLocation>
</comment>
<dbReference type="UniPathway" id="UPA00241">
    <property type="reaction ID" value="UER00356"/>
</dbReference>
<evidence type="ECO:0000256" key="6">
    <source>
        <dbReference type="ARBA" id="ARBA00022840"/>
    </source>
</evidence>
<comment type="function">
    <text evidence="8">Catalyzes the phosphorylation of the 3'-hydroxyl group of dephosphocoenzyme A to form coenzyme A.</text>
</comment>
<evidence type="ECO:0000256" key="9">
    <source>
        <dbReference type="NCBIfam" id="TIGR00152"/>
    </source>
</evidence>
<dbReference type="GO" id="GO:0015937">
    <property type="term" value="P:coenzyme A biosynthetic process"/>
    <property type="evidence" value="ECO:0007669"/>
    <property type="project" value="UniProtKB-UniRule"/>
</dbReference>
<sequence>MSYTVALTGGIGSGKSTVANAFARFGVAIVDADIIARQVVEPGTPALDAIAAHFGNEMLLMDGSLNRAALRQRIFSDPDEKRWLNQLLHPQIQRETQRQLANAQSCYVLWVVPLLVENGLQDRADRVLVVDVDSETQLARTMARDGISRQQALNILSAQATREQRLAVADDVIDNSGSAQGIESHVAALHQHYLELATSATRQDHTE</sequence>
<evidence type="ECO:0000256" key="4">
    <source>
        <dbReference type="ARBA" id="ARBA00022741"/>
    </source>
</evidence>
<dbReference type="PANTHER" id="PTHR10695">
    <property type="entry name" value="DEPHOSPHO-COA KINASE-RELATED"/>
    <property type="match status" value="1"/>
</dbReference>
<name>A0A0F7HCC8_SERFO</name>
<dbReference type="CDD" id="cd02022">
    <property type="entry name" value="DPCK"/>
    <property type="match status" value="1"/>
</dbReference>
<dbReference type="RefSeq" id="WP_024483515.1">
    <property type="nucleotide sequence ID" value="NZ_CAMKUH010000003.1"/>
</dbReference>
<comment type="pathway">
    <text evidence="8">Cofactor biosynthesis; coenzyme A biosynthesis; CoA from (R)-pantothenate: step 5/5.</text>
</comment>
<keyword evidence="6 8" id="KW-0067">ATP-binding</keyword>
<protein>
    <recommendedName>
        <fullName evidence="8 9">Dephospho-CoA kinase</fullName>
        <ecNumber evidence="8 9">2.7.1.24</ecNumber>
    </recommendedName>
    <alternativeName>
        <fullName evidence="8">Dephosphocoenzyme A kinase</fullName>
    </alternativeName>
</protein>
<dbReference type="Gene3D" id="3.40.50.300">
    <property type="entry name" value="P-loop containing nucleotide triphosphate hydrolases"/>
    <property type="match status" value="1"/>
</dbReference>
<dbReference type="SUPFAM" id="SSF52540">
    <property type="entry name" value="P-loop containing nucleoside triphosphate hydrolases"/>
    <property type="match status" value="1"/>
</dbReference>
<evidence type="ECO:0000256" key="5">
    <source>
        <dbReference type="ARBA" id="ARBA00022777"/>
    </source>
</evidence>
<keyword evidence="2 8" id="KW-0963">Cytoplasm</keyword>
<evidence type="ECO:0000256" key="1">
    <source>
        <dbReference type="ARBA" id="ARBA00009018"/>
    </source>
</evidence>
<evidence type="ECO:0000256" key="3">
    <source>
        <dbReference type="ARBA" id="ARBA00022679"/>
    </source>
</evidence>
<evidence type="ECO:0000256" key="2">
    <source>
        <dbReference type="ARBA" id="ARBA00022490"/>
    </source>
</evidence>
<dbReference type="InterPro" id="IPR027417">
    <property type="entry name" value="P-loop_NTPase"/>
</dbReference>
<reference evidence="10" key="1">
    <citation type="submission" date="2019-05" db="EMBL/GenBank/DDBJ databases">
        <authorList>
            <consortium name="Pathogen Informatics"/>
        </authorList>
    </citation>
    <scope>NUCLEOTIDE SEQUENCE [LARGE SCALE GENOMIC DNA]</scope>
    <source>
        <strain evidence="10">NCTC12965</strain>
    </source>
</reference>
<dbReference type="PANTHER" id="PTHR10695:SF46">
    <property type="entry name" value="BIFUNCTIONAL COENZYME A SYNTHASE-RELATED"/>
    <property type="match status" value="1"/>
</dbReference>
<dbReference type="GeneID" id="30320918"/>
<dbReference type="NCBIfam" id="TIGR00152">
    <property type="entry name" value="dephospho-CoA kinase"/>
    <property type="match status" value="1"/>
</dbReference>
<dbReference type="InterPro" id="IPR001977">
    <property type="entry name" value="Depp_CoAkinase"/>
</dbReference>
<feature type="binding site" evidence="8">
    <location>
        <begin position="12"/>
        <end position="17"/>
    </location>
    <ligand>
        <name>ATP</name>
        <dbReference type="ChEBI" id="CHEBI:30616"/>
    </ligand>
</feature>
<dbReference type="Pfam" id="PF01121">
    <property type="entry name" value="CoaE"/>
    <property type="match status" value="1"/>
</dbReference>
<dbReference type="STRING" id="47917.AV650_07685"/>
<proteinExistence type="inferred from homology"/>
<dbReference type="AlphaFoldDB" id="A0A0F7HCC8"/>
<keyword evidence="5 8" id="KW-0418">Kinase</keyword>
<dbReference type="PROSITE" id="PS51219">
    <property type="entry name" value="DPCK"/>
    <property type="match status" value="1"/>
</dbReference>
<keyword evidence="4 8" id="KW-0547">Nucleotide-binding</keyword>
<dbReference type="GO" id="GO:0005524">
    <property type="term" value="F:ATP binding"/>
    <property type="evidence" value="ECO:0007669"/>
    <property type="project" value="UniProtKB-UniRule"/>
</dbReference>
<dbReference type="GO" id="GO:0004140">
    <property type="term" value="F:dephospho-CoA kinase activity"/>
    <property type="evidence" value="ECO:0007669"/>
    <property type="project" value="UniProtKB-UniRule"/>
</dbReference>
<dbReference type="KEGG" id="sfw:WN53_12125"/>
<organism evidence="10">
    <name type="scientific">Serratia fonticola</name>
    <dbReference type="NCBI Taxonomy" id="47917"/>
    <lineage>
        <taxon>Bacteria</taxon>
        <taxon>Pseudomonadati</taxon>
        <taxon>Pseudomonadota</taxon>
        <taxon>Gammaproteobacteria</taxon>
        <taxon>Enterobacterales</taxon>
        <taxon>Yersiniaceae</taxon>
        <taxon>Serratia</taxon>
    </lineage>
</organism>
<dbReference type="GO" id="GO:0005737">
    <property type="term" value="C:cytoplasm"/>
    <property type="evidence" value="ECO:0007669"/>
    <property type="project" value="UniProtKB-SubCell"/>
</dbReference>
<keyword evidence="3 8" id="KW-0808">Transferase</keyword>
<comment type="similarity">
    <text evidence="1 8">Belongs to the CoaE family.</text>
</comment>
<evidence type="ECO:0000256" key="7">
    <source>
        <dbReference type="ARBA" id="ARBA00022993"/>
    </source>
</evidence>
<evidence type="ECO:0000256" key="8">
    <source>
        <dbReference type="HAMAP-Rule" id="MF_00376"/>
    </source>
</evidence>
<dbReference type="FunFam" id="3.40.50.300:FF:000518">
    <property type="entry name" value="Dephospho-CoA kinase"/>
    <property type="match status" value="1"/>
</dbReference>
<evidence type="ECO:0000313" key="10">
    <source>
        <dbReference type="EMBL" id="VTR31850.1"/>
    </source>
</evidence>
<dbReference type="EC" id="2.7.1.24" evidence="8 9"/>
<accession>A0A0F7HCC8</accession>
<dbReference type="EMBL" id="CABEEZ010000070">
    <property type="protein sequence ID" value="VTR31850.1"/>
    <property type="molecule type" value="Genomic_DNA"/>
</dbReference>
<gene>
    <name evidence="8 10" type="primary">coaE</name>
    <name evidence="10" type="ORF">NCTC12965_03269</name>
</gene>
<keyword evidence="7 8" id="KW-0173">Coenzyme A biosynthesis</keyword>
<comment type="catalytic activity">
    <reaction evidence="8">
        <text>3'-dephospho-CoA + ATP = ADP + CoA + H(+)</text>
        <dbReference type="Rhea" id="RHEA:18245"/>
        <dbReference type="ChEBI" id="CHEBI:15378"/>
        <dbReference type="ChEBI" id="CHEBI:30616"/>
        <dbReference type="ChEBI" id="CHEBI:57287"/>
        <dbReference type="ChEBI" id="CHEBI:57328"/>
        <dbReference type="ChEBI" id="CHEBI:456216"/>
        <dbReference type="EC" id="2.7.1.24"/>
    </reaction>
</comment>